<organism evidence="3 4">
    <name type="scientific">Staphylococcus nepalensis</name>
    <dbReference type="NCBI Taxonomy" id="214473"/>
    <lineage>
        <taxon>Bacteria</taxon>
        <taxon>Bacillati</taxon>
        <taxon>Bacillota</taxon>
        <taxon>Bacilli</taxon>
        <taxon>Bacillales</taxon>
        <taxon>Staphylococcaceae</taxon>
        <taxon>Staphylococcus</taxon>
    </lineage>
</organism>
<evidence type="ECO:0000259" key="2">
    <source>
        <dbReference type="Pfam" id="PF00364"/>
    </source>
</evidence>
<dbReference type="Proteomes" id="UP000240400">
    <property type="component" value="Unassembled WGS sequence"/>
</dbReference>
<dbReference type="InterPro" id="IPR000089">
    <property type="entry name" value="Biotin_lipoyl"/>
</dbReference>
<dbReference type="Pfam" id="PF00364">
    <property type="entry name" value="Biotin_lipoyl"/>
    <property type="match status" value="1"/>
</dbReference>
<feature type="domain" description="Lipoyl-binding" evidence="2">
    <location>
        <begin position="4"/>
        <end position="32"/>
    </location>
</feature>
<evidence type="ECO:0000256" key="1">
    <source>
        <dbReference type="SAM" id="MobiDB-lite"/>
    </source>
</evidence>
<dbReference type="EMBL" id="PZHR01000347">
    <property type="protein sequence ID" value="PTK52460.1"/>
    <property type="molecule type" value="Genomic_DNA"/>
</dbReference>
<feature type="region of interest" description="Disordered" evidence="1">
    <location>
        <begin position="1"/>
        <end position="32"/>
    </location>
</feature>
<protein>
    <recommendedName>
        <fullName evidence="2">Lipoyl-binding domain-containing protein</fullName>
    </recommendedName>
</protein>
<dbReference type="Gene3D" id="2.40.50.100">
    <property type="match status" value="1"/>
</dbReference>
<name>A0A2T4S6L7_9STAP</name>
<dbReference type="AlphaFoldDB" id="A0A2T4S6L7"/>
<accession>A0A2T4S6L7</accession>
<proteinExistence type="predicted"/>
<gene>
    <name evidence="3" type="ORF">BUZ61_14625</name>
</gene>
<comment type="caution">
    <text evidence="3">The sequence shown here is derived from an EMBL/GenBank/DDBJ whole genome shotgun (WGS) entry which is preliminary data.</text>
</comment>
<evidence type="ECO:0000313" key="4">
    <source>
        <dbReference type="Proteomes" id="UP000240400"/>
    </source>
</evidence>
<sequence>MSTNIMMPKLGMTKKEGTVEEWHVQEGDSVNK</sequence>
<dbReference type="RefSeq" id="WP_142401909.1">
    <property type="nucleotide sequence ID" value="NZ_PZHR01000347.1"/>
</dbReference>
<dbReference type="InterPro" id="IPR011053">
    <property type="entry name" value="Single_hybrid_motif"/>
</dbReference>
<evidence type="ECO:0000313" key="3">
    <source>
        <dbReference type="EMBL" id="PTK52460.1"/>
    </source>
</evidence>
<reference evidence="3 4" key="1">
    <citation type="journal article" date="2016" name="Front. Microbiol.">
        <title>Comprehensive Phylogenetic Analysis of Bovine Non-aureus Staphylococci Species Based on Whole-Genome Sequencing.</title>
        <authorList>
            <person name="Naushad S."/>
            <person name="Barkema H.W."/>
            <person name="Luby C."/>
            <person name="Condas L.A."/>
            <person name="Nobrega D.B."/>
            <person name="Carson D.A."/>
            <person name="De Buck J."/>
        </authorList>
    </citation>
    <scope>NUCLEOTIDE SEQUENCE [LARGE SCALE GENOMIC DNA]</scope>
    <source>
        <strain evidence="3 4">SNUC 4337</strain>
    </source>
</reference>
<feature type="non-terminal residue" evidence="3">
    <location>
        <position position="32"/>
    </location>
</feature>
<feature type="compositionally biased region" description="Basic and acidic residues" evidence="1">
    <location>
        <begin position="13"/>
        <end position="32"/>
    </location>
</feature>
<dbReference type="OrthoDB" id="9805770at2"/>
<dbReference type="SUPFAM" id="SSF51230">
    <property type="entry name" value="Single hybrid motif"/>
    <property type="match status" value="1"/>
</dbReference>